<dbReference type="EMBL" id="CAKKLH010000224">
    <property type="protein sequence ID" value="CAH0106675.1"/>
    <property type="molecule type" value="Genomic_DNA"/>
</dbReference>
<evidence type="ECO:0000256" key="8">
    <source>
        <dbReference type="ARBA" id="ARBA00023034"/>
    </source>
</evidence>
<dbReference type="OrthoDB" id="2139606at2759"/>
<evidence type="ECO:0000313" key="11">
    <source>
        <dbReference type="EMBL" id="CAH0106675.1"/>
    </source>
</evidence>
<reference evidence="11" key="1">
    <citation type="submission" date="2021-11" db="EMBL/GenBank/DDBJ databases">
        <authorList>
            <person name="Schell T."/>
        </authorList>
    </citation>
    <scope>NUCLEOTIDE SEQUENCE</scope>
    <source>
        <strain evidence="11">M5</strain>
    </source>
</reference>
<comment type="similarity">
    <text evidence="2 10">Belongs to the glycosyltransferase 31 family.</text>
</comment>
<evidence type="ECO:0000256" key="3">
    <source>
        <dbReference type="ARBA" id="ARBA00022676"/>
    </source>
</evidence>
<keyword evidence="6 10" id="KW-0735">Signal-anchor</keyword>
<dbReference type="PANTHER" id="PTHR11214:SF235">
    <property type="entry name" value="HEXOSYLTRANSFERASE"/>
    <property type="match status" value="1"/>
</dbReference>
<evidence type="ECO:0000256" key="6">
    <source>
        <dbReference type="ARBA" id="ARBA00022968"/>
    </source>
</evidence>
<dbReference type="GO" id="GO:0000139">
    <property type="term" value="C:Golgi membrane"/>
    <property type="evidence" value="ECO:0007669"/>
    <property type="project" value="UniProtKB-SubCell"/>
</dbReference>
<dbReference type="AlphaFoldDB" id="A0A8J2RQA2"/>
<gene>
    <name evidence="11" type="ORF">DGAL_LOCUS9832</name>
</gene>
<proteinExistence type="inferred from homology"/>
<dbReference type="GO" id="GO:0016758">
    <property type="term" value="F:hexosyltransferase activity"/>
    <property type="evidence" value="ECO:0007669"/>
    <property type="project" value="InterPro"/>
</dbReference>
<keyword evidence="7 10" id="KW-1133">Transmembrane helix</keyword>
<keyword evidence="3 10" id="KW-0328">Glycosyltransferase</keyword>
<comment type="subcellular location">
    <subcellularLocation>
        <location evidence="1 10">Golgi apparatus membrane</location>
        <topology evidence="1 10">Single-pass type II membrane protein</topology>
    </subcellularLocation>
</comment>
<dbReference type="Pfam" id="PF01762">
    <property type="entry name" value="Galactosyl_T"/>
    <property type="match status" value="1"/>
</dbReference>
<keyword evidence="9 10" id="KW-0472">Membrane</keyword>
<evidence type="ECO:0000256" key="10">
    <source>
        <dbReference type="RuleBase" id="RU363063"/>
    </source>
</evidence>
<evidence type="ECO:0000256" key="7">
    <source>
        <dbReference type="ARBA" id="ARBA00022989"/>
    </source>
</evidence>
<evidence type="ECO:0000256" key="1">
    <source>
        <dbReference type="ARBA" id="ARBA00004323"/>
    </source>
</evidence>
<dbReference type="EC" id="2.4.1.-" evidence="10"/>
<name>A0A8J2RQA2_9CRUS</name>
<protein>
    <recommendedName>
        <fullName evidence="10">Hexosyltransferase</fullName>
        <ecNumber evidence="10">2.4.1.-</ecNumber>
    </recommendedName>
</protein>
<organism evidence="11 12">
    <name type="scientific">Daphnia galeata</name>
    <dbReference type="NCBI Taxonomy" id="27404"/>
    <lineage>
        <taxon>Eukaryota</taxon>
        <taxon>Metazoa</taxon>
        <taxon>Ecdysozoa</taxon>
        <taxon>Arthropoda</taxon>
        <taxon>Crustacea</taxon>
        <taxon>Branchiopoda</taxon>
        <taxon>Diplostraca</taxon>
        <taxon>Cladocera</taxon>
        <taxon>Anomopoda</taxon>
        <taxon>Daphniidae</taxon>
        <taxon>Daphnia</taxon>
    </lineage>
</organism>
<comment type="caution">
    <text evidence="11">The sequence shown here is derived from an EMBL/GenBank/DDBJ whole genome shotgun (WGS) entry which is preliminary data.</text>
</comment>
<dbReference type="PANTHER" id="PTHR11214">
    <property type="entry name" value="BETA-1,3-N-ACETYLGLUCOSAMINYLTRANSFERASE"/>
    <property type="match status" value="1"/>
</dbReference>
<dbReference type="Proteomes" id="UP000789390">
    <property type="component" value="Unassembled WGS sequence"/>
</dbReference>
<dbReference type="GO" id="GO:0006493">
    <property type="term" value="P:protein O-linked glycosylation"/>
    <property type="evidence" value="ECO:0007669"/>
    <property type="project" value="TreeGrafter"/>
</dbReference>
<evidence type="ECO:0000313" key="12">
    <source>
        <dbReference type="Proteomes" id="UP000789390"/>
    </source>
</evidence>
<evidence type="ECO:0000256" key="2">
    <source>
        <dbReference type="ARBA" id="ARBA00008661"/>
    </source>
</evidence>
<accession>A0A8J2RQA2</accession>
<dbReference type="InterPro" id="IPR002659">
    <property type="entry name" value="Glyco_trans_31"/>
</dbReference>
<feature type="transmembrane region" description="Helical" evidence="10">
    <location>
        <begin position="12"/>
        <end position="30"/>
    </location>
</feature>
<keyword evidence="8 10" id="KW-0333">Golgi apparatus</keyword>
<keyword evidence="12" id="KW-1185">Reference proteome</keyword>
<evidence type="ECO:0000256" key="5">
    <source>
        <dbReference type="ARBA" id="ARBA00022692"/>
    </source>
</evidence>
<dbReference type="Gene3D" id="3.90.550.50">
    <property type="match status" value="1"/>
</dbReference>
<keyword evidence="4" id="KW-0808">Transferase</keyword>
<sequence>MVTSHHKVFRRVLTVSCCLICAVLFFLYATKNQPRPRRPRPASSHRFYPSNWTLVNLKHFEFLLNSDACETRHIDLLVIVTSHPGHVALRNAFRRALPMEALRTFNISRVFLLAQINPSQTGYHQVDQTIIEEEHLNFNDIVQGDFIESYHNLSYKHIMGLKYSIHYCPQAQLILKMDDDIAVNLFQLLDLVRSKSLTGLQIAGAMLTGNERNPVRERASKWYVSRYDYAPSKYPPFVSGWAYVTTVQAAIQLVRHAESSPFFWIDDTYVTGMLAALSGVNHVDIRTRFTVFADHLKCCLRNDAVACDYFVGPSGDDAELVEAFHRQSFRCKIRIDSCRAAFNESSDKPSFCVITNLPSQTYDKLDGRIIHGQIVPLF</sequence>
<evidence type="ECO:0000256" key="4">
    <source>
        <dbReference type="ARBA" id="ARBA00022679"/>
    </source>
</evidence>
<keyword evidence="5 10" id="KW-0812">Transmembrane</keyword>
<evidence type="ECO:0000256" key="9">
    <source>
        <dbReference type="ARBA" id="ARBA00023136"/>
    </source>
</evidence>